<keyword evidence="2" id="KW-1185">Reference proteome</keyword>
<dbReference type="InterPro" id="IPR032675">
    <property type="entry name" value="LRR_dom_sf"/>
</dbReference>
<protein>
    <submittedName>
        <fullName evidence="1">Uncharacterized protein</fullName>
    </submittedName>
</protein>
<dbReference type="Gene3D" id="3.80.10.10">
    <property type="entry name" value="Ribonuclease Inhibitor"/>
    <property type="match status" value="1"/>
</dbReference>
<comment type="caution">
    <text evidence="1">The sequence shown here is derived from an EMBL/GenBank/DDBJ whole genome shotgun (WGS) entry which is preliminary data.</text>
</comment>
<dbReference type="PANTHER" id="PTHR13318">
    <property type="entry name" value="PARTNER OF PAIRED, ISOFORM B-RELATED"/>
    <property type="match status" value="1"/>
</dbReference>
<name>A0ABD1F777_HYPHA</name>
<sequence length="316" mass="36191">MRMSVLNELNLLTYWTKINGKSFKVLAKKFGKLRKLDLTGCNNAIDYFGLFSPHFGGILERVLRNSKETLTHLCLNHTRIIKSEILDVIISCPNLQDLRLQNSYFWSWKLNLNNLAITKLKTLDVSGAKIADAELISILKNNPNLEYLALDDCVKLGSPGPILATVVTYNRNLKAWSSWKTFQNQGNAEIYEIFGELVHLEELDLGFCEPKPYKNTCLEIIVSRCKKLKRLGLANWSYMTDQLLLPILTEAKGLTQLNLAYMPKITSRVLSQAINSMPNLCLLEIIQCGGIKKKIVEEYKRQYPHITIYHQKYLHV</sequence>
<proteinExistence type="predicted"/>
<dbReference type="AlphaFoldDB" id="A0ABD1F777"/>
<dbReference type="PANTHER" id="PTHR13318:SF95">
    <property type="entry name" value="F-BOX PROTEIN YLR352W"/>
    <property type="match status" value="1"/>
</dbReference>
<reference evidence="1 2" key="1">
    <citation type="submission" date="2024-05" db="EMBL/GenBank/DDBJ databases">
        <title>Genetic variation in Jamaican populations of the coffee berry borer (Hypothenemus hampei).</title>
        <authorList>
            <person name="Errbii M."/>
            <person name="Myrie A."/>
        </authorList>
    </citation>
    <scope>NUCLEOTIDE SEQUENCE [LARGE SCALE GENOMIC DNA]</scope>
    <source>
        <strain evidence="1">JA-Hopewell-2020-01-JO</strain>
        <tissue evidence="1">Whole body</tissue>
    </source>
</reference>
<dbReference type="EMBL" id="JBDJPC010000003">
    <property type="protein sequence ID" value="KAL1510013.1"/>
    <property type="molecule type" value="Genomic_DNA"/>
</dbReference>
<dbReference type="SUPFAM" id="SSF52047">
    <property type="entry name" value="RNI-like"/>
    <property type="match status" value="1"/>
</dbReference>
<gene>
    <name evidence="1" type="ORF">ABEB36_004671</name>
</gene>
<evidence type="ECO:0000313" key="2">
    <source>
        <dbReference type="Proteomes" id="UP001566132"/>
    </source>
</evidence>
<accession>A0ABD1F777</accession>
<organism evidence="1 2">
    <name type="scientific">Hypothenemus hampei</name>
    <name type="common">Coffee berry borer</name>
    <dbReference type="NCBI Taxonomy" id="57062"/>
    <lineage>
        <taxon>Eukaryota</taxon>
        <taxon>Metazoa</taxon>
        <taxon>Ecdysozoa</taxon>
        <taxon>Arthropoda</taxon>
        <taxon>Hexapoda</taxon>
        <taxon>Insecta</taxon>
        <taxon>Pterygota</taxon>
        <taxon>Neoptera</taxon>
        <taxon>Endopterygota</taxon>
        <taxon>Coleoptera</taxon>
        <taxon>Polyphaga</taxon>
        <taxon>Cucujiformia</taxon>
        <taxon>Curculionidae</taxon>
        <taxon>Scolytinae</taxon>
        <taxon>Hypothenemus</taxon>
    </lineage>
</organism>
<dbReference type="Proteomes" id="UP001566132">
    <property type="component" value="Unassembled WGS sequence"/>
</dbReference>
<evidence type="ECO:0000313" key="1">
    <source>
        <dbReference type="EMBL" id="KAL1510013.1"/>
    </source>
</evidence>